<sequence length="287" mass="32593">MKLSMQKKKKLTGLLFVSPWIIGFLTLVAYPLTRTIFFSFHNVSYGIRSGWRYNWVGWENYDRILFQDIDFVIALQDFFVATLFQVPVIIALSVIIAMLLNQKIHGNWFFRLVFFLPIIILSGKLMTMISEYGGTGIVENLVILNILDLFIPSQAVVLLVAELFEMIAQLLWYCAVPVLIFLASLQNVNPSIYEAASIDGASSWVSFWKITLPIIFPLINVAVVFIVVFLANFEANPIVSIILESTYDGARREGYASAIAILYTLFQFTMIGILYMVIKERKKSKAG</sequence>
<proteinExistence type="predicted"/>
<dbReference type="GO" id="GO:0005886">
    <property type="term" value="C:plasma membrane"/>
    <property type="evidence" value="ECO:0007669"/>
    <property type="project" value="UniProtKB-SubCell"/>
</dbReference>
<evidence type="ECO:0000256" key="7">
    <source>
        <dbReference type="SAM" id="Phobius"/>
    </source>
</evidence>
<dbReference type="RefSeq" id="WP_005237312.1">
    <property type="nucleotide sequence ID" value="NZ_GL872323.1"/>
</dbReference>
<reference evidence="9 10" key="1">
    <citation type="submission" date="2011-01" db="EMBL/GenBank/DDBJ databases">
        <authorList>
            <person name="Muzny D."/>
            <person name="Qin X."/>
            <person name="Deng J."/>
            <person name="Jiang H."/>
            <person name="Liu Y."/>
            <person name="Qu J."/>
            <person name="Song X.-Z."/>
            <person name="Zhang L."/>
            <person name="Thornton R."/>
            <person name="Coyle M."/>
            <person name="Francisco L."/>
            <person name="Jackson L."/>
            <person name="Javaid M."/>
            <person name="Korchina V."/>
            <person name="Kovar C."/>
            <person name="Mata R."/>
            <person name="Mathew T."/>
            <person name="Ngo R."/>
            <person name="Nguyen L."/>
            <person name="Nguyen N."/>
            <person name="Okwuonu G."/>
            <person name="Ongeri F."/>
            <person name="Pham C."/>
            <person name="Simmons D."/>
            <person name="Wilczek-Boney K."/>
            <person name="Hale W."/>
            <person name="Jakkamsetti A."/>
            <person name="Pham P."/>
            <person name="Ruth R."/>
            <person name="San Lucas F."/>
            <person name="Warren J."/>
            <person name="Zhang J."/>
            <person name="Zhao Z."/>
            <person name="Zhou C."/>
            <person name="Zhu D."/>
            <person name="Lee S."/>
            <person name="Bess C."/>
            <person name="Blankenburg K."/>
            <person name="Forbes L."/>
            <person name="Fu Q."/>
            <person name="Gubbala S."/>
            <person name="Hirani K."/>
            <person name="Jayaseelan J.C."/>
            <person name="Lara F."/>
            <person name="Munidasa M."/>
            <person name="Palculict T."/>
            <person name="Patil S."/>
            <person name="Pu L.-L."/>
            <person name="Saada N."/>
            <person name="Tang L."/>
            <person name="Weissenberger G."/>
            <person name="Zhu Y."/>
            <person name="Hemphill L."/>
            <person name="Shang Y."/>
            <person name="Youmans B."/>
            <person name="Ayvaz T."/>
            <person name="Ross M."/>
            <person name="Santibanez J."/>
            <person name="Aqrawi P."/>
            <person name="Gross S."/>
            <person name="Joshi V."/>
            <person name="Fowler G."/>
            <person name="Nazareth L."/>
            <person name="Reid J."/>
            <person name="Worley K."/>
            <person name="Petrosino J."/>
            <person name="Highlander S."/>
            <person name="Gibbs R."/>
        </authorList>
    </citation>
    <scope>NUCLEOTIDE SEQUENCE [LARGE SCALE GENOMIC DNA]</scope>
    <source>
        <strain evidence="9 10">ATCC 12755</strain>
    </source>
</reference>
<protein>
    <submittedName>
        <fullName evidence="9">ABC transporter, permease protein</fullName>
    </submittedName>
</protein>
<dbReference type="Gene3D" id="1.10.3720.10">
    <property type="entry name" value="MetI-like"/>
    <property type="match status" value="1"/>
</dbReference>
<keyword evidence="5 7" id="KW-1133">Transmembrane helix</keyword>
<evidence type="ECO:0000256" key="1">
    <source>
        <dbReference type="ARBA" id="ARBA00004651"/>
    </source>
</evidence>
<accession>F0EP53</accession>
<evidence type="ECO:0000256" key="5">
    <source>
        <dbReference type="ARBA" id="ARBA00022989"/>
    </source>
</evidence>
<dbReference type="PANTHER" id="PTHR43227:SF3">
    <property type="entry name" value="BINDING-PROTEIN-DEPENDENT TRANSPORT SYSTEMS INNER MEMBRANE COMPONENT"/>
    <property type="match status" value="1"/>
</dbReference>
<dbReference type="HOGENOM" id="CLU_016047_0_2_9"/>
<dbReference type="PANTHER" id="PTHR43227">
    <property type="entry name" value="BLL4140 PROTEIN"/>
    <property type="match status" value="1"/>
</dbReference>
<keyword evidence="2" id="KW-0813">Transport</keyword>
<evidence type="ECO:0000313" key="10">
    <source>
        <dbReference type="Proteomes" id="UP000004835"/>
    </source>
</evidence>
<dbReference type="Proteomes" id="UP000004835">
    <property type="component" value="Unassembled WGS sequence"/>
</dbReference>
<organism evidence="9 10">
    <name type="scientific">Enterococcus casseliflavus ATCC 12755</name>
    <dbReference type="NCBI Taxonomy" id="888066"/>
    <lineage>
        <taxon>Bacteria</taxon>
        <taxon>Bacillati</taxon>
        <taxon>Bacillota</taxon>
        <taxon>Bacilli</taxon>
        <taxon>Lactobacillales</taxon>
        <taxon>Enterococcaceae</taxon>
        <taxon>Enterococcus</taxon>
    </lineage>
</organism>
<feature type="transmembrane region" description="Helical" evidence="7">
    <location>
        <begin position="141"/>
        <end position="163"/>
    </location>
</feature>
<feature type="transmembrane region" description="Helical" evidence="7">
    <location>
        <begin position="78"/>
        <end position="101"/>
    </location>
</feature>
<dbReference type="PROSITE" id="PS50928">
    <property type="entry name" value="ABC_TM1"/>
    <property type="match status" value="1"/>
</dbReference>
<dbReference type="CDD" id="cd06261">
    <property type="entry name" value="TM_PBP2"/>
    <property type="match status" value="1"/>
</dbReference>
<comment type="subcellular location">
    <subcellularLocation>
        <location evidence="1">Cell membrane</location>
        <topology evidence="1">Multi-pass membrane protein</topology>
    </subcellularLocation>
</comment>
<dbReference type="InterPro" id="IPR000515">
    <property type="entry name" value="MetI-like"/>
</dbReference>
<feature type="domain" description="ABC transmembrane type-1" evidence="8">
    <location>
        <begin position="75"/>
        <end position="274"/>
    </location>
</feature>
<feature type="transmembrane region" description="Helical" evidence="7">
    <location>
        <begin position="208"/>
        <end position="233"/>
    </location>
</feature>
<feature type="transmembrane region" description="Helical" evidence="7">
    <location>
        <begin position="108"/>
        <end position="129"/>
    </location>
</feature>
<gene>
    <name evidence="9" type="ORF">HMPREF9087_3195</name>
</gene>
<dbReference type="GO" id="GO:0055085">
    <property type="term" value="P:transmembrane transport"/>
    <property type="evidence" value="ECO:0007669"/>
    <property type="project" value="InterPro"/>
</dbReference>
<evidence type="ECO:0000256" key="2">
    <source>
        <dbReference type="ARBA" id="ARBA00022448"/>
    </source>
</evidence>
<feature type="transmembrane region" description="Helical" evidence="7">
    <location>
        <begin position="170"/>
        <end position="188"/>
    </location>
</feature>
<dbReference type="EMBL" id="AEWT01000031">
    <property type="protein sequence ID" value="EGC68078.1"/>
    <property type="molecule type" value="Genomic_DNA"/>
</dbReference>
<name>F0EP53_ENTCA</name>
<keyword evidence="3" id="KW-1003">Cell membrane</keyword>
<dbReference type="InterPro" id="IPR035906">
    <property type="entry name" value="MetI-like_sf"/>
</dbReference>
<feature type="transmembrane region" description="Helical" evidence="7">
    <location>
        <begin position="254"/>
        <end position="278"/>
    </location>
</feature>
<evidence type="ECO:0000259" key="8">
    <source>
        <dbReference type="PROSITE" id="PS50928"/>
    </source>
</evidence>
<dbReference type="SUPFAM" id="SSF161098">
    <property type="entry name" value="MetI-like"/>
    <property type="match status" value="1"/>
</dbReference>
<keyword evidence="4 7" id="KW-0812">Transmembrane</keyword>
<keyword evidence="6 7" id="KW-0472">Membrane</keyword>
<evidence type="ECO:0000256" key="4">
    <source>
        <dbReference type="ARBA" id="ARBA00022692"/>
    </source>
</evidence>
<comment type="caution">
    <text evidence="9">The sequence shown here is derived from an EMBL/GenBank/DDBJ whole genome shotgun (WGS) entry which is preliminary data.</text>
</comment>
<evidence type="ECO:0000313" key="9">
    <source>
        <dbReference type="EMBL" id="EGC68078.1"/>
    </source>
</evidence>
<dbReference type="InterPro" id="IPR050809">
    <property type="entry name" value="UgpAE/MalFG_permease"/>
</dbReference>
<dbReference type="AlphaFoldDB" id="F0EP53"/>
<evidence type="ECO:0000256" key="3">
    <source>
        <dbReference type="ARBA" id="ARBA00022475"/>
    </source>
</evidence>
<evidence type="ECO:0000256" key="6">
    <source>
        <dbReference type="ARBA" id="ARBA00023136"/>
    </source>
</evidence>
<feature type="transmembrane region" description="Helical" evidence="7">
    <location>
        <begin position="12"/>
        <end position="32"/>
    </location>
</feature>